<dbReference type="RefSeq" id="WP_154514322.1">
    <property type="nucleotide sequence ID" value="NZ_VUNM01000002.1"/>
</dbReference>
<dbReference type="PROSITE" id="PS01127">
    <property type="entry name" value="EF_TS_2"/>
    <property type="match status" value="1"/>
</dbReference>
<evidence type="ECO:0000256" key="2">
    <source>
        <dbReference type="ARBA" id="ARBA00016956"/>
    </source>
</evidence>
<keyword evidence="6" id="KW-0963">Cytoplasm</keyword>
<dbReference type="InterPro" id="IPR036402">
    <property type="entry name" value="EF-Ts_dimer_sf"/>
</dbReference>
<dbReference type="Gene3D" id="3.30.479.20">
    <property type="entry name" value="Elongation factor Ts, dimerisation domain"/>
    <property type="match status" value="2"/>
</dbReference>
<accession>A0A844FRS7</accession>
<evidence type="ECO:0000313" key="10">
    <source>
        <dbReference type="EMBL" id="MST88384.1"/>
    </source>
</evidence>
<dbReference type="PANTHER" id="PTHR11741">
    <property type="entry name" value="ELONGATION FACTOR TS"/>
    <property type="match status" value="1"/>
</dbReference>
<comment type="caution">
    <text evidence="10">The sequence shown here is derived from an EMBL/GenBank/DDBJ whole genome shotgun (WGS) entry which is preliminary data.</text>
</comment>
<name>A0A844FRS7_9FIRM</name>
<keyword evidence="4 6" id="KW-0648">Protein biosynthesis</keyword>
<dbReference type="NCBIfam" id="TIGR00116">
    <property type="entry name" value="tsf"/>
    <property type="match status" value="1"/>
</dbReference>
<feature type="domain" description="Translation elongation factor EFTs/EF1B dimerisation" evidence="9">
    <location>
        <begin position="70"/>
        <end position="276"/>
    </location>
</feature>
<dbReference type="InterPro" id="IPR001816">
    <property type="entry name" value="Transl_elong_EFTs/EF1B"/>
</dbReference>
<comment type="function">
    <text evidence="5 6 7">Associates with the EF-Tu.GDP complex and induces the exchange of GDP to GTP. It remains bound to the aminoacyl-tRNA.EF-Tu.GTP complex up to the GTP hydrolysis stage on the ribosome.</text>
</comment>
<dbReference type="CDD" id="cd14275">
    <property type="entry name" value="UBA_EF-Ts"/>
    <property type="match status" value="1"/>
</dbReference>
<evidence type="ECO:0000256" key="5">
    <source>
        <dbReference type="ARBA" id="ARBA00025453"/>
    </source>
</evidence>
<protein>
    <recommendedName>
        <fullName evidence="2 6">Elongation factor Ts</fullName>
        <shortName evidence="6">EF-Ts</shortName>
    </recommendedName>
</protein>
<evidence type="ECO:0000313" key="11">
    <source>
        <dbReference type="Proteomes" id="UP000442619"/>
    </source>
</evidence>
<dbReference type="Proteomes" id="UP000442619">
    <property type="component" value="Unassembled WGS sequence"/>
</dbReference>
<dbReference type="AlphaFoldDB" id="A0A844FRS7"/>
<dbReference type="GO" id="GO:0005737">
    <property type="term" value="C:cytoplasm"/>
    <property type="evidence" value="ECO:0007669"/>
    <property type="project" value="UniProtKB-SubCell"/>
</dbReference>
<proteinExistence type="inferred from homology"/>
<organism evidence="10 11">
    <name type="scientific">Sharpea porci</name>
    <dbReference type="NCBI Taxonomy" id="2652286"/>
    <lineage>
        <taxon>Bacteria</taxon>
        <taxon>Bacillati</taxon>
        <taxon>Bacillota</taxon>
        <taxon>Erysipelotrichia</taxon>
        <taxon>Erysipelotrichales</taxon>
        <taxon>Coprobacillaceae</taxon>
        <taxon>Sharpea</taxon>
    </lineage>
</organism>
<keyword evidence="3 6" id="KW-0251">Elongation factor</keyword>
<reference evidence="10 11" key="1">
    <citation type="submission" date="2019-08" db="EMBL/GenBank/DDBJ databases">
        <title>In-depth cultivation of the pig gut microbiome towards novel bacterial diversity and tailored functional studies.</title>
        <authorList>
            <person name="Wylensek D."/>
            <person name="Hitch T.C.A."/>
            <person name="Clavel T."/>
        </authorList>
    </citation>
    <scope>NUCLEOTIDE SEQUENCE [LARGE SCALE GENOMIC DNA]</scope>
    <source>
        <strain evidence="10 11">CA-Schmier-601-WT-3</strain>
    </source>
</reference>
<dbReference type="GO" id="GO:0003746">
    <property type="term" value="F:translation elongation factor activity"/>
    <property type="evidence" value="ECO:0007669"/>
    <property type="project" value="UniProtKB-UniRule"/>
</dbReference>
<evidence type="ECO:0000256" key="7">
    <source>
        <dbReference type="RuleBase" id="RU000642"/>
    </source>
</evidence>
<dbReference type="HAMAP" id="MF_00050">
    <property type="entry name" value="EF_Ts"/>
    <property type="match status" value="1"/>
</dbReference>
<evidence type="ECO:0000256" key="4">
    <source>
        <dbReference type="ARBA" id="ARBA00022917"/>
    </source>
</evidence>
<dbReference type="Gene3D" id="1.10.286.20">
    <property type="match status" value="1"/>
</dbReference>
<gene>
    <name evidence="6" type="primary">tsf</name>
    <name evidence="10" type="ORF">FYJ79_02110</name>
</gene>
<dbReference type="SUPFAM" id="SSF46934">
    <property type="entry name" value="UBA-like"/>
    <property type="match status" value="1"/>
</dbReference>
<dbReference type="FunFam" id="1.10.8.10:FF:000001">
    <property type="entry name" value="Elongation factor Ts"/>
    <property type="match status" value="1"/>
</dbReference>
<comment type="subcellular location">
    <subcellularLocation>
        <location evidence="6 8">Cytoplasm</location>
    </subcellularLocation>
</comment>
<dbReference type="InterPro" id="IPR014039">
    <property type="entry name" value="Transl_elong_EFTs/EF1B_dimer"/>
</dbReference>
<sequence length="295" mass="32054">MAISAKLVKELREKTGAGMMDCKKALDATNGDLEAAFDWLREKGIAKAAKKADRIAAEGLAAFAIEGDKAALVEVNSETDFVAKNEEFKELVNMIAKAVAEAQVNTVEETLKLVVDGQDLDTIIKEKTGKIGEKLSLRRVVAMSKSEGETFGAYSHMGGTVAALVKVANADDEKARDVAMHVAASAPQYISEDEIPEDVIERELTVLKTQALEENAKAAKPKPENILHKIVEGRLKKNFKEVCLNDQAFIKNPDQTVAQYLGNGKVEMMARFKVGEGIEKKEENFAAEVAAQMNA</sequence>
<dbReference type="SUPFAM" id="SSF54713">
    <property type="entry name" value="Elongation factor Ts (EF-Ts), dimerisation domain"/>
    <property type="match status" value="2"/>
</dbReference>
<dbReference type="PROSITE" id="PS01126">
    <property type="entry name" value="EF_TS_1"/>
    <property type="match status" value="1"/>
</dbReference>
<evidence type="ECO:0000256" key="1">
    <source>
        <dbReference type="ARBA" id="ARBA00005532"/>
    </source>
</evidence>
<evidence type="ECO:0000259" key="9">
    <source>
        <dbReference type="Pfam" id="PF00889"/>
    </source>
</evidence>
<dbReference type="PANTHER" id="PTHR11741:SF0">
    <property type="entry name" value="ELONGATION FACTOR TS, MITOCHONDRIAL"/>
    <property type="match status" value="1"/>
</dbReference>
<evidence type="ECO:0000256" key="8">
    <source>
        <dbReference type="RuleBase" id="RU000643"/>
    </source>
</evidence>
<feature type="region of interest" description="Involved in Mg(2+) ion dislocation from EF-Tu" evidence="6">
    <location>
        <begin position="79"/>
        <end position="82"/>
    </location>
</feature>
<evidence type="ECO:0000256" key="6">
    <source>
        <dbReference type="HAMAP-Rule" id="MF_00050"/>
    </source>
</evidence>
<evidence type="ECO:0000256" key="3">
    <source>
        <dbReference type="ARBA" id="ARBA00022768"/>
    </source>
</evidence>
<comment type="similarity">
    <text evidence="1 6 7">Belongs to the EF-Ts family.</text>
</comment>
<dbReference type="InterPro" id="IPR009060">
    <property type="entry name" value="UBA-like_sf"/>
</dbReference>
<keyword evidence="11" id="KW-1185">Reference proteome</keyword>
<dbReference type="InterPro" id="IPR018101">
    <property type="entry name" value="Transl_elong_Ts_CS"/>
</dbReference>
<dbReference type="EMBL" id="VUNM01000002">
    <property type="protein sequence ID" value="MST88384.1"/>
    <property type="molecule type" value="Genomic_DNA"/>
</dbReference>
<dbReference type="Gene3D" id="1.10.8.10">
    <property type="entry name" value="DNA helicase RuvA subunit, C-terminal domain"/>
    <property type="match status" value="1"/>
</dbReference>
<dbReference type="Pfam" id="PF00889">
    <property type="entry name" value="EF_TS"/>
    <property type="match status" value="1"/>
</dbReference>